<proteinExistence type="predicted"/>
<evidence type="ECO:0000313" key="2">
    <source>
        <dbReference type="Proteomes" id="UP001497535"/>
    </source>
</evidence>
<organism evidence="1 2">
    <name type="scientific">Meloidogyne enterolobii</name>
    <name type="common">Root-knot nematode worm</name>
    <name type="synonym">Meloidogyne mayaguensis</name>
    <dbReference type="NCBI Taxonomy" id="390850"/>
    <lineage>
        <taxon>Eukaryota</taxon>
        <taxon>Metazoa</taxon>
        <taxon>Ecdysozoa</taxon>
        <taxon>Nematoda</taxon>
        <taxon>Chromadorea</taxon>
        <taxon>Rhabditida</taxon>
        <taxon>Tylenchina</taxon>
        <taxon>Tylenchomorpha</taxon>
        <taxon>Tylenchoidea</taxon>
        <taxon>Meloidogynidae</taxon>
        <taxon>Meloidogyninae</taxon>
        <taxon>Meloidogyne</taxon>
    </lineage>
</organism>
<comment type="caution">
    <text evidence="1">The sequence shown here is derived from an EMBL/GenBank/DDBJ whole genome shotgun (WGS) entry which is preliminary data.</text>
</comment>
<name>A0ACB1AEE2_MELEN</name>
<protein>
    <submittedName>
        <fullName evidence="1">Uncharacterized protein</fullName>
    </submittedName>
</protein>
<accession>A0ACB1AEE2</accession>
<reference evidence="1" key="1">
    <citation type="submission" date="2023-11" db="EMBL/GenBank/DDBJ databases">
        <authorList>
            <person name="Poullet M."/>
        </authorList>
    </citation>
    <scope>NUCLEOTIDE SEQUENCE</scope>
    <source>
        <strain evidence="1">E1834</strain>
    </source>
</reference>
<keyword evidence="2" id="KW-1185">Reference proteome</keyword>
<sequence>MNSGVEYSNIPVYGRKMLNEFEMGKSGGDKVVGKSKGNEQGKGKESKDAKLNKNVQNNADKKSKKLKNKKTREEKFTTDLSVKNPSVAPDGLKEEEKKELNKASEKTKIENNKEEEDEENCEEDEWEDEDEINGFLVFKFLYEYKNPFKFIKKS</sequence>
<dbReference type="Proteomes" id="UP001497535">
    <property type="component" value="Unassembled WGS sequence"/>
</dbReference>
<evidence type="ECO:0000313" key="1">
    <source>
        <dbReference type="EMBL" id="CAK5089634.1"/>
    </source>
</evidence>
<gene>
    <name evidence="1" type="ORF">MENTE1834_LOCUS37360</name>
</gene>
<dbReference type="EMBL" id="CAVMJV010000078">
    <property type="protein sequence ID" value="CAK5089634.1"/>
    <property type="molecule type" value="Genomic_DNA"/>
</dbReference>